<dbReference type="EMBL" id="CP033896">
    <property type="protein sequence ID" value="AZA13683.1"/>
    <property type="molecule type" value="Genomic_DNA"/>
</dbReference>
<dbReference type="Proteomes" id="UP000269019">
    <property type="component" value="Chromosome"/>
</dbReference>
<dbReference type="KEGG" id="ccho:CCHOA_06420"/>
<keyword evidence="3 6" id="KW-1133">Transmembrane helix</keyword>
<protein>
    <submittedName>
        <fullName evidence="7">Neutral zinc metallopeptidase</fullName>
    </submittedName>
</protein>
<organism evidence="7 8">
    <name type="scientific">Corynebacterium choanae</name>
    <dbReference type="NCBI Taxonomy" id="1862358"/>
    <lineage>
        <taxon>Bacteria</taxon>
        <taxon>Bacillati</taxon>
        <taxon>Actinomycetota</taxon>
        <taxon>Actinomycetes</taxon>
        <taxon>Mycobacteriales</taxon>
        <taxon>Corynebacteriaceae</taxon>
        <taxon>Corynebacterium</taxon>
    </lineage>
</organism>
<dbReference type="InterPro" id="IPR007343">
    <property type="entry name" value="Uncharacterised_pept_Zn_put"/>
</dbReference>
<dbReference type="PANTHER" id="PTHR30168">
    <property type="entry name" value="PUTATIVE MEMBRANE PROTEIN YPFJ"/>
    <property type="match status" value="1"/>
</dbReference>
<evidence type="ECO:0000313" key="7">
    <source>
        <dbReference type="EMBL" id="AZA13683.1"/>
    </source>
</evidence>
<gene>
    <name evidence="7" type="ORF">CCHOA_06420</name>
</gene>
<sequence length="385" mass="41539">MILQFSSLHSFPNCRPITSYCARCAQHLQRDLTLPLVFIRGKNRCPTPACWVGCSSFNAYVGQLQSPAIAKHFTASDKYKAPAMWHDCPMTFKDNVAQSGNRANRRSGGAGRGMVIGGGGLGTLLLVGAFLLFGGDPSELGALIGSDQPAIEQPSDPQAGANCRTGADANRDVDCRLEFTARSLDQIWSEQLPTQAQLDYVAPGLTLFNGQVTTGCGAASASTGPFYCPRDTTAYFDSSFFRQIEQLGGSNAPLAQEYIVAHEFGHHIQNLENNLGKSDYNNPGADSDAVKVELQADCYGGIWAHYADKGEDALLEPITREQLRDAVETARAVGDDNIQQRTQGRVNPDGFTHGSSEQRQEAFLAGYQTGKMSSCDFLGTGGYRD</sequence>
<keyword evidence="8" id="KW-1185">Reference proteome</keyword>
<evidence type="ECO:0000313" key="8">
    <source>
        <dbReference type="Proteomes" id="UP000269019"/>
    </source>
</evidence>
<evidence type="ECO:0000256" key="6">
    <source>
        <dbReference type="SAM" id="Phobius"/>
    </source>
</evidence>
<feature type="region of interest" description="Disordered" evidence="5">
    <location>
        <begin position="335"/>
        <end position="355"/>
    </location>
</feature>
<evidence type="ECO:0000256" key="1">
    <source>
        <dbReference type="ARBA" id="ARBA00004167"/>
    </source>
</evidence>
<evidence type="ECO:0000256" key="4">
    <source>
        <dbReference type="ARBA" id="ARBA00023136"/>
    </source>
</evidence>
<evidence type="ECO:0000256" key="2">
    <source>
        <dbReference type="ARBA" id="ARBA00022692"/>
    </source>
</evidence>
<accession>A0A3G6J7D3</accession>
<dbReference type="PANTHER" id="PTHR30168:SF0">
    <property type="entry name" value="INNER MEMBRANE PROTEIN"/>
    <property type="match status" value="1"/>
</dbReference>
<keyword evidence="4 6" id="KW-0472">Membrane</keyword>
<dbReference type="SUPFAM" id="SSF55486">
    <property type="entry name" value="Metalloproteases ('zincins'), catalytic domain"/>
    <property type="match status" value="1"/>
</dbReference>
<keyword evidence="2 6" id="KW-0812">Transmembrane</keyword>
<dbReference type="Pfam" id="PF04228">
    <property type="entry name" value="Zn_peptidase"/>
    <property type="match status" value="1"/>
</dbReference>
<dbReference type="GO" id="GO:0016020">
    <property type="term" value="C:membrane"/>
    <property type="evidence" value="ECO:0007669"/>
    <property type="project" value="UniProtKB-SubCell"/>
</dbReference>
<proteinExistence type="predicted"/>
<reference evidence="7 8" key="1">
    <citation type="submission" date="2018-11" db="EMBL/GenBank/DDBJ databases">
        <authorList>
            <person name="Kleinhagauer T."/>
            <person name="Glaeser S.P."/>
            <person name="Spergser J."/>
            <person name="Ruckert C."/>
            <person name="Kaempfer P."/>
            <person name="Busse H.-J."/>
        </authorList>
    </citation>
    <scope>NUCLEOTIDE SEQUENCE [LARGE SCALE GENOMIC DNA]</scope>
    <source>
        <strain evidence="7 8">200CH</strain>
    </source>
</reference>
<evidence type="ECO:0000256" key="5">
    <source>
        <dbReference type="SAM" id="MobiDB-lite"/>
    </source>
</evidence>
<comment type="subcellular location">
    <subcellularLocation>
        <location evidence="1">Membrane</location>
        <topology evidence="1">Single-pass membrane protein</topology>
    </subcellularLocation>
</comment>
<evidence type="ECO:0000256" key="3">
    <source>
        <dbReference type="ARBA" id="ARBA00022989"/>
    </source>
</evidence>
<name>A0A3G6J7D3_9CORY</name>
<feature type="transmembrane region" description="Helical" evidence="6">
    <location>
        <begin position="114"/>
        <end position="133"/>
    </location>
</feature>
<dbReference type="AlphaFoldDB" id="A0A3G6J7D3"/>